<dbReference type="Pfam" id="PF00884">
    <property type="entry name" value="Sulfatase"/>
    <property type="match status" value="1"/>
</dbReference>
<evidence type="ECO:0000313" key="6">
    <source>
        <dbReference type="Proteomes" id="UP000052020"/>
    </source>
</evidence>
<dbReference type="InterPro" id="IPR024607">
    <property type="entry name" value="Sulfatase_CS"/>
</dbReference>
<keyword evidence="3" id="KW-0378">Hydrolase</keyword>
<gene>
    <name evidence="5" type="ORF">AMK68_02680</name>
</gene>
<dbReference type="GO" id="GO:0008484">
    <property type="term" value="F:sulfuric ester hydrolase activity"/>
    <property type="evidence" value="ECO:0007669"/>
    <property type="project" value="TreeGrafter"/>
</dbReference>
<evidence type="ECO:0000313" key="5">
    <source>
        <dbReference type="EMBL" id="KPJ63978.1"/>
    </source>
</evidence>
<dbReference type="Gene3D" id="3.40.720.10">
    <property type="entry name" value="Alkaline Phosphatase, subunit A"/>
    <property type="match status" value="1"/>
</dbReference>
<evidence type="ECO:0000259" key="4">
    <source>
        <dbReference type="Pfam" id="PF00884"/>
    </source>
</evidence>
<keyword evidence="2" id="KW-0479">Metal-binding</keyword>
<dbReference type="EMBL" id="LIZY01000051">
    <property type="protein sequence ID" value="KPJ63978.1"/>
    <property type="molecule type" value="Genomic_DNA"/>
</dbReference>
<comment type="caution">
    <text evidence="5">The sequence shown here is derived from an EMBL/GenBank/DDBJ whole genome shotgun (WGS) entry which is preliminary data.</text>
</comment>
<proteinExistence type="inferred from homology"/>
<evidence type="ECO:0000256" key="1">
    <source>
        <dbReference type="ARBA" id="ARBA00008779"/>
    </source>
</evidence>
<dbReference type="GO" id="GO:0005737">
    <property type="term" value="C:cytoplasm"/>
    <property type="evidence" value="ECO:0007669"/>
    <property type="project" value="TreeGrafter"/>
</dbReference>
<name>A0A0S7XNI2_9BACT</name>
<protein>
    <recommendedName>
        <fullName evidence="4">Sulfatase N-terminal domain-containing protein</fullName>
    </recommendedName>
</protein>
<evidence type="ECO:0000256" key="3">
    <source>
        <dbReference type="ARBA" id="ARBA00022801"/>
    </source>
</evidence>
<dbReference type="AlphaFoldDB" id="A0A0S7XNI2"/>
<dbReference type="Proteomes" id="UP000052020">
    <property type="component" value="Unassembled WGS sequence"/>
</dbReference>
<dbReference type="PROSITE" id="PS00523">
    <property type="entry name" value="SULFATASE_1"/>
    <property type="match status" value="1"/>
</dbReference>
<reference evidence="5 6" key="1">
    <citation type="journal article" date="2015" name="Microbiome">
        <title>Genomic resolution of linkages in carbon, nitrogen, and sulfur cycling among widespread estuary sediment bacteria.</title>
        <authorList>
            <person name="Baker B.J."/>
            <person name="Lazar C.S."/>
            <person name="Teske A.P."/>
            <person name="Dick G.J."/>
        </authorList>
    </citation>
    <scope>NUCLEOTIDE SEQUENCE [LARGE SCALE GENOMIC DNA]</scope>
    <source>
        <strain evidence="5">DG_56</strain>
    </source>
</reference>
<dbReference type="SUPFAM" id="SSF53649">
    <property type="entry name" value="Alkaline phosphatase-like"/>
    <property type="match status" value="1"/>
</dbReference>
<sequence>MPKPNLLFLFTDEQRHDTMRAYGNPRIQTPNLDALAEQSVVFTRGYVSQPVCTPSRSTIMTGLYPHTSGCLANNVPLDEKIPTVAELFADGDYRSGYLGKWHLGDEIFTQHGFDHWVSIEDTYRRFYRPHRDRSRNCDYYHWLKGHDFEPDVRDGDWSAFSRHLAVGLPSRFSKPAFLAEETSRFIRDNADRPFVAYVNFLEPHMPFTGPYNDRHDPAEVVLPDNFDAPADPDEPLRCRFLREHYRQRGAEGLDLTTESGWRRLIANYWGLVALVDEAVGRILGTLAECGLDDRTIVVFSSDHGDMMGSHRLLAKTVMYEEAVKVPLMIRVPQLSRAPSRVDCPVSQADLVPTLLELMGQPVPAALQGHSLRPLLEGAGGPGEDHVFIEWNGRESDGAMHALGPEVADDVNRISGARVRGVVSPDGWRLNLSEADKCELYHLPTDPGETRNLFYSGEHAEVIARLRDRIKAWQERTEDDADV</sequence>
<dbReference type="GO" id="GO:0046872">
    <property type="term" value="F:metal ion binding"/>
    <property type="evidence" value="ECO:0007669"/>
    <property type="project" value="UniProtKB-KW"/>
</dbReference>
<evidence type="ECO:0000256" key="2">
    <source>
        <dbReference type="ARBA" id="ARBA00022723"/>
    </source>
</evidence>
<dbReference type="InterPro" id="IPR017850">
    <property type="entry name" value="Alkaline_phosphatase_core_sf"/>
</dbReference>
<organism evidence="5 6">
    <name type="scientific">candidate division KD3-62 bacterium DG_56</name>
    <dbReference type="NCBI Taxonomy" id="1704032"/>
    <lineage>
        <taxon>Bacteria</taxon>
        <taxon>candidate division KD3-62</taxon>
    </lineage>
</organism>
<comment type="similarity">
    <text evidence="1">Belongs to the sulfatase family.</text>
</comment>
<dbReference type="PANTHER" id="PTHR45953:SF1">
    <property type="entry name" value="IDURONATE 2-SULFATASE"/>
    <property type="match status" value="1"/>
</dbReference>
<dbReference type="PANTHER" id="PTHR45953">
    <property type="entry name" value="IDURONATE 2-SULFATASE"/>
    <property type="match status" value="1"/>
</dbReference>
<feature type="domain" description="Sulfatase N-terminal" evidence="4">
    <location>
        <begin position="4"/>
        <end position="359"/>
    </location>
</feature>
<dbReference type="InterPro" id="IPR000917">
    <property type="entry name" value="Sulfatase_N"/>
</dbReference>
<accession>A0A0S7XNI2</accession>